<keyword evidence="2" id="KW-1185">Reference proteome</keyword>
<dbReference type="RefSeq" id="WP_024979519.1">
    <property type="nucleotide sequence ID" value="NZ_CP016024.1"/>
</dbReference>
<name>A0A192A835_9RALS</name>
<dbReference type="EMBL" id="CP016024">
    <property type="protein sequence ID" value="ANJ76544.1"/>
    <property type="molecule type" value="Genomic_DNA"/>
</dbReference>
<evidence type="ECO:0000313" key="1">
    <source>
        <dbReference type="EMBL" id="ANJ76544.1"/>
    </source>
</evidence>
<gene>
    <name evidence="1" type="ORF">A9Y76_28580</name>
</gene>
<geneLocation type="plasmid" evidence="2">
    <name>pri-1</name>
</geneLocation>
<dbReference type="Proteomes" id="UP000078572">
    <property type="component" value="Plasmid pRI-1"/>
</dbReference>
<keyword evidence="1" id="KW-0614">Plasmid</keyword>
<dbReference type="OrthoDB" id="9157692at2"/>
<dbReference type="AlphaFoldDB" id="A0A192A835"/>
<evidence type="ECO:0000313" key="2">
    <source>
        <dbReference type="Proteomes" id="UP000078572"/>
    </source>
</evidence>
<organism evidence="1 2">
    <name type="scientific">Ralstonia insidiosa</name>
    <dbReference type="NCBI Taxonomy" id="190721"/>
    <lineage>
        <taxon>Bacteria</taxon>
        <taxon>Pseudomonadati</taxon>
        <taxon>Pseudomonadota</taxon>
        <taxon>Betaproteobacteria</taxon>
        <taxon>Burkholderiales</taxon>
        <taxon>Burkholderiaceae</taxon>
        <taxon>Ralstonia</taxon>
    </lineage>
</organism>
<dbReference type="GeneID" id="61529981"/>
<protein>
    <submittedName>
        <fullName evidence="1">Uncharacterized protein</fullName>
    </submittedName>
</protein>
<sequence>MLTNCPERVFLQIGDDCPRDADFEALKHVTWCAHSAGGGDIEYLRADAVAAAVFKVLADVEALACARNAPELAGFEMALEEVRARLGTSELQLTEMLGEQATARESQAVIAAYLSHASAQVLPSGPEILKALWGGSTEPSAEEVGDPVDSGPGPQAEPMELTNDDVLTIFANTRGTTASDYLLKVAKSIIERSPSAETPVDSLTWAAVARALLASEGASASELIHGAAKHAAFPSKCPITRRDFFMVLEHPELGLLPTYGGPLDSYTIPEMEGEPTEELHERSLFVHRYDHDRGEWVDDESINLRVIEESVLHELQQTAPISCCKGHEANAAATSESIPAQRANAEALQKLFEIFGVGPAARTLPILLANAANAQRRSLCLAAVERAFFTVESESDEGTDEPGEECQLNWGAEPEAYIEQFRSELQHLIAKTLATRRNNAASLEALDIPGLRSAIRMFTPNMRDWIGKVLDRLEAVDKGDADWATVRSGSEA</sequence>
<proteinExistence type="predicted"/>
<reference evidence="2" key="1">
    <citation type="submission" date="2016-06" db="EMBL/GenBank/DDBJ databases">
        <authorList>
            <person name="Xu Y."/>
            <person name="Nagy A."/>
            <person name="Yan X."/>
            <person name="Kim S.W."/>
            <person name="Haley B."/>
            <person name="Liu N.T."/>
            <person name="Nou X."/>
        </authorList>
    </citation>
    <scope>NUCLEOTIDE SEQUENCE [LARGE SCALE GENOMIC DNA]</scope>
    <source>
        <strain evidence="2">ATCC 49129</strain>
        <plasmid evidence="2">pri-1</plasmid>
    </source>
</reference>
<accession>A0A192A835</accession>